<proteinExistence type="predicted"/>
<protein>
    <submittedName>
        <fullName evidence="2">Uncharacterized protein</fullName>
    </submittedName>
</protein>
<dbReference type="OrthoDB" id="2676181at2759"/>
<evidence type="ECO:0000256" key="1">
    <source>
        <dbReference type="SAM" id="MobiDB-lite"/>
    </source>
</evidence>
<evidence type="ECO:0000313" key="2">
    <source>
        <dbReference type="EMBL" id="KAG1775311.1"/>
    </source>
</evidence>
<comment type="caution">
    <text evidence="2">The sequence shown here is derived from an EMBL/GenBank/DDBJ whole genome shotgun (WGS) entry which is preliminary data.</text>
</comment>
<accession>A0A9P6ZRS8</accession>
<organism evidence="2 3">
    <name type="scientific">Suillus placidus</name>
    <dbReference type="NCBI Taxonomy" id="48579"/>
    <lineage>
        <taxon>Eukaryota</taxon>
        <taxon>Fungi</taxon>
        <taxon>Dikarya</taxon>
        <taxon>Basidiomycota</taxon>
        <taxon>Agaricomycotina</taxon>
        <taxon>Agaricomycetes</taxon>
        <taxon>Agaricomycetidae</taxon>
        <taxon>Boletales</taxon>
        <taxon>Suillineae</taxon>
        <taxon>Suillaceae</taxon>
        <taxon>Suillus</taxon>
    </lineage>
</organism>
<gene>
    <name evidence="2" type="ORF">EV702DRAFT_1199619</name>
</gene>
<feature type="compositionally biased region" description="Polar residues" evidence="1">
    <location>
        <begin position="476"/>
        <end position="495"/>
    </location>
</feature>
<dbReference type="EMBL" id="JABBWD010000035">
    <property type="protein sequence ID" value="KAG1775311.1"/>
    <property type="molecule type" value="Genomic_DNA"/>
</dbReference>
<keyword evidence="3" id="KW-1185">Reference proteome</keyword>
<evidence type="ECO:0000313" key="3">
    <source>
        <dbReference type="Proteomes" id="UP000714275"/>
    </source>
</evidence>
<name>A0A9P6ZRS8_9AGAM</name>
<dbReference type="AlphaFoldDB" id="A0A9P6ZRS8"/>
<feature type="region of interest" description="Disordered" evidence="1">
    <location>
        <begin position="569"/>
        <end position="604"/>
    </location>
</feature>
<feature type="compositionally biased region" description="Polar residues" evidence="1">
    <location>
        <begin position="512"/>
        <end position="521"/>
    </location>
</feature>
<dbReference type="Proteomes" id="UP000714275">
    <property type="component" value="Unassembled WGS sequence"/>
</dbReference>
<feature type="region of interest" description="Disordered" evidence="1">
    <location>
        <begin position="455"/>
        <end position="521"/>
    </location>
</feature>
<sequence>MGRRGPKCWADAEQTEFLLSRLSRYIECRQTKVYKPFLTNTWNTFEARWPERNCAHSNIPVEGDLTVDEIKALTIVKSKRKLMIQTWYRWQTNAARLARSGGLKGALGLSETLSGGDEVLGRAPQEVEVYSHIFYNEHVKGEADAAIKAEGISTRGKKLARRKDLTRVKYATEDDDIRAEVQEKHQEALASWKEKRELARAGFVQEVEQEDKIKALNELGAHLDHIFRHLSHKTGGFKFTCIAGGRDPTTGDIVVLDYHLGETDIGSEFSAQYTGFGEVQTAYADFVKLALAHDDNMQALADAGDADEVVNNNSDGEPNESDELFGLGSQADEEKAEEGRITDNTVTGMELNGLYEFDLMDDYMSAVDSSTGAGTITSIATVPNNNVTPLDFDQLDFSSLDMADVDTFFNSLPCDPFTASGPSTFEDLNFGFMHDFSRSSDFSYSLPPFPAEPTLPAFAGNTSMHSTTPPPHSDYQLPTTPSSSSGINVIDSNTCHEPLTSLPVGRQEDSTDPLSLTPSSASSINMLDSNLNTCHEPLTTLRVGLQDNPGGPRRTTRRHVPSTREHALNAIGSSGARVRPPVSASKENNKRKGKSMGTEEQSRK</sequence>
<reference evidence="2" key="1">
    <citation type="journal article" date="2020" name="New Phytol.">
        <title>Comparative genomics reveals dynamic genome evolution in host specialist ectomycorrhizal fungi.</title>
        <authorList>
            <person name="Lofgren L.A."/>
            <person name="Nguyen N.H."/>
            <person name="Vilgalys R."/>
            <person name="Ruytinx J."/>
            <person name="Liao H.L."/>
            <person name="Branco S."/>
            <person name="Kuo A."/>
            <person name="LaButti K."/>
            <person name="Lipzen A."/>
            <person name="Andreopoulos W."/>
            <person name="Pangilinan J."/>
            <person name="Riley R."/>
            <person name="Hundley H."/>
            <person name="Na H."/>
            <person name="Barry K."/>
            <person name="Grigoriev I.V."/>
            <person name="Stajich J.E."/>
            <person name="Kennedy P.G."/>
        </authorList>
    </citation>
    <scope>NUCLEOTIDE SEQUENCE</scope>
    <source>
        <strain evidence="2">DOB743</strain>
    </source>
</reference>